<protein>
    <submittedName>
        <fullName evidence="3">N-acetylmuramoyl-L-alanine amidase</fullName>
        <ecNumber evidence="3">3.5.1.28</ecNumber>
    </submittedName>
</protein>
<sequence length="334" mass="37107">MKKIYLDGGHGGKDPGCVDNGLSEKNVVLKLQEYVIEYLKAHYSDFEIKTTRSTDTFVSLMERANKANAWGADVFLSLHINAMSETSNGYEDYIARVTGSKTENLQNILHDQVVPVLKKYDIKDRGKRKADYIVLKYSHMSAILTETLFITNPREASLLKQEVVLRDFAAAYAEGVAKFLSLPKKAAKPTPIPVTPAPEKKDLPKVTSLGDKYSFQVKALQETPVYQYADQSGRFKTLAKDTVFSVYGYTYASWAVGGGGFVMQKHVQPLPVTLLTGGLNPTMEADFRAFLKGEGIDSELDVHAVGNPSAEITVSGLQLVKVRQFLDLKGWYYK</sequence>
<keyword evidence="1 3" id="KW-0378">Hydrolase</keyword>
<dbReference type="Proteomes" id="UP001284771">
    <property type="component" value="Unassembled WGS sequence"/>
</dbReference>
<organism evidence="3 4">
    <name type="scientific">Priestia flexa</name>
    <dbReference type="NCBI Taxonomy" id="86664"/>
    <lineage>
        <taxon>Bacteria</taxon>
        <taxon>Bacillati</taxon>
        <taxon>Bacillota</taxon>
        <taxon>Bacilli</taxon>
        <taxon>Bacillales</taxon>
        <taxon>Bacillaceae</taxon>
        <taxon>Priestia</taxon>
    </lineage>
</organism>
<gene>
    <name evidence="3" type="ORF">RIB56_06660</name>
</gene>
<evidence type="ECO:0000256" key="1">
    <source>
        <dbReference type="ARBA" id="ARBA00022801"/>
    </source>
</evidence>
<dbReference type="RefSeq" id="WP_318757341.1">
    <property type="nucleotide sequence ID" value="NZ_JAWUZT010000014.1"/>
</dbReference>
<proteinExistence type="predicted"/>
<dbReference type="PANTHER" id="PTHR30404:SF0">
    <property type="entry name" value="N-ACETYLMURAMOYL-L-ALANINE AMIDASE AMIC"/>
    <property type="match status" value="1"/>
</dbReference>
<dbReference type="SMART" id="SM00646">
    <property type="entry name" value="Ami_3"/>
    <property type="match status" value="1"/>
</dbReference>
<reference evidence="4" key="1">
    <citation type="submission" date="2023-07" db="EMBL/GenBank/DDBJ databases">
        <title>Draft genomic sequences of Priestia flexa CCM isolated from the soil of an abandoned mine contaminated by free cyanide in the high Andean zone of Tacna, Peru.</title>
        <authorList>
            <person name="Caceda Quiroz C.J."/>
            <person name="Maraza Chooque G.J."/>
            <person name="Fora Quispe G.L."/>
            <person name="Carpio Mamani M."/>
        </authorList>
    </citation>
    <scope>NUCLEOTIDE SEQUENCE [LARGE SCALE GENOMIC DNA]</scope>
    <source>
        <strain evidence="4">CCM</strain>
    </source>
</reference>
<dbReference type="EMBL" id="JAWUZT010000014">
    <property type="protein sequence ID" value="MDW8515810.1"/>
    <property type="molecule type" value="Genomic_DNA"/>
</dbReference>
<dbReference type="InterPro" id="IPR002508">
    <property type="entry name" value="MurNAc-LAA_cat"/>
</dbReference>
<evidence type="ECO:0000259" key="2">
    <source>
        <dbReference type="SMART" id="SM00646"/>
    </source>
</evidence>
<dbReference type="CDD" id="cd02696">
    <property type="entry name" value="MurNAc-LAA"/>
    <property type="match status" value="1"/>
</dbReference>
<dbReference type="Gene3D" id="3.40.630.40">
    <property type="entry name" value="Zn-dependent exopeptidases"/>
    <property type="match status" value="1"/>
</dbReference>
<dbReference type="Pfam" id="PF01520">
    <property type="entry name" value="Amidase_3"/>
    <property type="match status" value="1"/>
</dbReference>
<dbReference type="InterPro" id="IPR050695">
    <property type="entry name" value="N-acetylmuramoyl_amidase_3"/>
</dbReference>
<evidence type="ECO:0000313" key="3">
    <source>
        <dbReference type="EMBL" id="MDW8515810.1"/>
    </source>
</evidence>
<evidence type="ECO:0000313" key="4">
    <source>
        <dbReference type="Proteomes" id="UP001284771"/>
    </source>
</evidence>
<accession>A0ABU4J485</accession>
<dbReference type="EC" id="3.5.1.28" evidence="3"/>
<feature type="domain" description="MurNAc-LAA" evidence="2">
    <location>
        <begin position="64"/>
        <end position="177"/>
    </location>
</feature>
<keyword evidence="4" id="KW-1185">Reference proteome</keyword>
<dbReference type="GO" id="GO:0008745">
    <property type="term" value="F:N-acetylmuramoyl-L-alanine amidase activity"/>
    <property type="evidence" value="ECO:0007669"/>
    <property type="project" value="UniProtKB-EC"/>
</dbReference>
<dbReference type="PANTHER" id="PTHR30404">
    <property type="entry name" value="N-ACETYLMURAMOYL-L-ALANINE AMIDASE"/>
    <property type="match status" value="1"/>
</dbReference>
<comment type="caution">
    <text evidence="3">The sequence shown here is derived from an EMBL/GenBank/DDBJ whole genome shotgun (WGS) entry which is preliminary data.</text>
</comment>
<name>A0ABU4J485_9BACI</name>
<dbReference type="SUPFAM" id="SSF53187">
    <property type="entry name" value="Zn-dependent exopeptidases"/>
    <property type="match status" value="1"/>
</dbReference>